<organism evidence="3 4">
    <name type="scientific">Candida albicans (strain SC5314 / ATCC MYA-2876)</name>
    <name type="common">Yeast</name>
    <dbReference type="NCBI Taxonomy" id="237561"/>
    <lineage>
        <taxon>Eukaryota</taxon>
        <taxon>Fungi</taxon>
        <taxon>Dikarya</taxon>
        <taxon>Ascomycota</taxon>
        <taxon>Saccharomycotina</taxon>
        <taxon>Pichiomycetes</taxon>
        <taxon>Debaryomycetaceae</taxon>
        <taxon>Candida/Lodderomyces clade</taxon>
        <taxon>Candida</taxon>
    </lineage>
</organism>
<reference evidence="3 4" key="1">
    <citation type="journal article" date="2004" name="Proc. Natl. Acad. Sci. U.S.A.">
        <title>The diploid genome sequence of Candida albicans.</title>
        <authorList>
            <person name="Jones T."/>
            <person name="Federspiel N.A."/>
            <person name="Chibana H."/>
            <person name="Dungan J."/>
            <person name="Kalman S."/>
            <person name="Magee B.B."/>
            <person name="Newport G."/>
            <person name="Thorstenson Y.R."/>
            <person name="Agabian N."/>
            <person name="Magee P.T."/>
            <person name="Davis R.W."/>
            <person name="Scherer S."/>
        </authorList>
    </citation>
    <scope>NUCLEOTIDE SEQUENCE [LARGE SCALE GENOMIC DNA]</scope>
    <source>
        <strain evidence="4">SC5314 / ATCC MYA-2876</strain>
    </source>
</reference>
<keyword evidence="4" id="KW-1185">Reference proteome</keyword>
<dbReference type="InParanoid" id="A0A1D8PF49"/>
<dbReference type="Proteomes" id="UP000000559">
    <property type="component" value="Chromosome 1"/>
</dbReference>
<gene>
    <name evidence="3" type="ordered locus">CAALFM_C111320CA</name>
    <name evidence="2" type="ordered locus">orf19.670.2</name>
</gene>
<dbReference type="RefSeq" id="XP_019330700.1">
    <property type="nucleotide sequence ID" value="XM_019475155.1"/>
</dbReference>
<dbReference type="OMA" id="MCKKASC"/>
<dbReference type="STRING" id="237561.A0A1D8PF49"/>
<dbReference type="OrthoDB" id="88410at2759"/>
<feature type="region of interest" description="Disordered" evidence="1">
    <location>
        <begin position="57"/>
        <end position="76"/>
    </location>
</feature>
<reference evidence="3 4" key="3">
    <citation type="journal article" date="2013" name="Genome Biol.">
        <title>Assembly of a phased diploid Candida albicans genome facilitates allele-specific measurements and provides a simple model for repeat and indel structure.</title>
        <authorList>
            <person name="Muzzey D."/>
            <person name="Schwartz K."/>
            <person name="Weissman J.S."/>
            <person name="Sherlock G."/>
        </authorList>
    </citation>
    <scope>NUCLEOTIDE SEQUENCE [LARGE SCALE GENOMIC DNA]</scope>
    <source>
        <strain evidence="4">SC5314 / ATCC MYA-2876</strain>
    </source>
</reference>
<dbReference type="AlphaFoldDB" id="A0A1D8PF49"/>
<dbReference type="GeneID" id="30515052"/>
<sequence length="76" mass="8400">MCKTEICGICQHKSWTGCGKHVHEIMDISSKDNWCTCEPLDKDEEVFIEGHGVYPPKAGQGLRRGSGCGYQSSSPR</sequence>
<dbReference type="CGD" id="CAL0000174751">
    <property type="gene designation" value="orf19.670.2"/>
</dbReference>
<name>A0A1D8PF49_CANAL</name>
<evidence type="ECO:0000313" key="3">
    <source>
        <dbReference type="EMBL" id="AOW26757.1"/>
    </source>
</evidence>
<dbReference type="EMBL" id="CP017623">
    <property type="protein sequence ID" value="AOW26757.1"/>
    <property type="molecule type" value="Genomic_DNA"/>
</dbReference>
<evidence type="ECO:0000313" key="4">
    <source>
        <dbReference type="Proteomes" id="UP000000559"/>
    </source>
</evidence>
<dbReference type="eggNOG" id="ENOG502SCRY">
    <property type="taxonomic scope" value="Eukaryota"/>
</dbReference>
<dbReference type="VEuPathDB" id="FungiDB:C1_11320C_A"/>
<dbReference type="KEGG" id="cal:CAALFM_C111320CA"/>
<reference evidence="3 4" key="2">
    <citation type="journal article" date="2007" name="Genome Biol.">
        <title>Assembly of the Candida albicans genome into sixteen supercontigs aligned on the eight chromosomes.</title>
        <authorList>
            <person name="van het Hoog M."/>
            <person name="Rast T.J."/>
            <person name="Martchenko M."/>
            <person name="Grindle S."/>
            <person name="Dignard D."/>
            <person name="Hogues H."/>
            <person name="Cuomo C."/>
            <person name="Berriman M."/>
            <person name="Scherer S."/>
            <person name="Magee B.B."/>
            <person name="Whiteway M."/>
            <person name="Chibana H."/>
            <person name="Nantel A."/>
            <person name="Magee P.T."/>
        </authorList>
    </citation>
    <scope>GENOME REANNOTATION</scope>
    <source>
        <strain evidence="4">SC5314 / ATCC MYA-2876</strain>
    </source>
</reference>
<accession>A0A1D8PF49</accession>
<protein>
    <submittedName>
        <fullName evidence="3">Uncharacterized protein</fullName>
    </submittedName>
</protein>
<evidence type="ECO:0000313" key="2">
    <source>
        <dbReference type="CGD" id="CAL0000174751"/>
    </source>
</evidence>
<evidence type="ECO:0000256" key="1">
    <source>
        <dbReference type="SAM" id="MobiDB-lite"/>
    </source>
</evidence>
<proteinExistence type="predicted"/>